<dbReference type="EMBL" id="MHRF01000013">
    <property type="protein sequence ID" value="OHA17639.1"/>
    <property type="molecule type" value="Genomic_DNA"/>
</dbReference>
<dbReference type="InterPro" id="IPR015797">
    <property type="entry name" value="NUDIX_hydrolase-like_dom_sf"/>
</dbReference>
<dbReference type="Proteomes" id="UP000178873">
    <property type="component" value="Unassembled WGS sequence"/>
</dbReference>
<sequence>MEEQIDILDAKGNKIGKTKSKSLVHRHGDWHRTVHVWFLNSKRELLIQRRTSKKDRGGGMWDISVGGHISAGQTSIEAAVREVSEEIGITIEPSELTFLFGTSTDAELSNRKNQAKHFQDVYLVKKDLDVSKLVLQKEEVDEVRYISIEEFKKWVAEPKRDLLMHTEEYQKLFEILSKI</sequence>
<dbReference type="AlphaFoldDB" id="A0A1G2M3F6"/>
<dbReference type="InterPro" id="IPR000086">
    <property type="entry name" value="NUDIX_hydrolase_dom"/>
</dbReference>
<dbReference type="PROSITE" id="PS51462">
    <property type="entry name" value="NUDIX"/>
    <property type="match status" value="1"/>
</dbReference>
<feature type="domain" description="Nudix hydrolase" evidence="1">
    <location>
        <begin position="29"/>
        <end position="168"/>
    </location>
</feature>
<dbReference type="Pfam" id="PF00293">
    <property type="entry name" value="NUDIX"/>
    <property type="match status" value="1"/>
</dbReference>
<comment type="caution">
    <text evidence="2">The sequence shown here is derived from an EMBL/GenBank/DDBJ whole genome shotgun (WGS) entry which is preliminary data.</text>
</comment>
<evidence type="ECO:0000259" key="1">
    <source>
        <dbReference type="PROSITE" id="PS51462"/>
    </source>
</evidence>
<evidence type="ECO:0000313" key="3">
    <source>
        <dbReference type="Proteomes" id="UP000178873"/>
    </source>
</evidence>
<name>A0A1G2M3F6_9BACT</name>
<dbReference type="SUPFAM" id="SSF55811">
    <property type="entry name" value="Nudix"/>
    <property type="match status" value="1"/>
</dbReference>
<accession>A0A1G2M3F6</accession>
<proteinExistence type="predicted"/>
<dbReference type="Gene3D" id="3.90.79.10">
    <property type="entry name" value="Nucleoside Triphosphate Pyrophosphohydrolase"/>
    <property type="match status" value="1"/>
</dbReference>
<gene>
    <name evidence="2" type="ORF">A2664_03390</name>
</gene>
<evidence type="ECO:0000313" key="2">
    <source>
        <dbReference type="EMBL" id="OHA17639.1"/>
    </source>
</evidence>
<dbReference type="PANTHER" id="PTHR10885:SF0">
    <property type="entry name" value="ISOPENTENYL-DIPHOSPHATE DELTA-ISOMERASE"/>
    <property type="match status" value="1"/>
</dbReference>
<dbReference type="CDD" id="cd04692">
    <property type="entry name" value="NUDIX_Hydrolase"/>
    <property type="match status" value="1"/>
</dbReference>
<dbReference type="GO" id="GO:0003824">
    <property type="term" value="F:catalytic activity"/>
    <property type="evidence" value="ECO:0007669"/>
    <property type="project" value="UniProtKB-ARBA"/>
</dbReference>
<dbReference type="STRING" id="1802301.A2664_03390"/>
<organism evidence="2 3">
    <name type="scientific">Candidatus Taylorbacteria bacterium RIFCSPHIGHO2_01_FULL_46_22b</name>
    <dbReference type="NCBI Taxonomy" id="1802301"/>
    <lineage>
        <taxon>Bacteria</taxon>
        <taxon>Candidatus Tayloriibacteriota</taxon>
    </lineage>
</organism>
<protein>
    <recommendedName>
        <fullName evidence="1">Nudix hydrolase domain-containing protein</fullName>
    </recommendedName>
</protein>
<reference evidence="2 3" key="1">
    <citation type="journal article" date="2016" name="Nat. Commun.">
        <title>Thousands of microbial genomes shed light on interconnected biogeochemical processes in an aquifer system.</title>
        <authorList>
            <person name="Anantharaman K."/>
            <person name="Brown C.T."/>
            <person name="Hug L.A."/>
            <person name="Sharon I."/>
            <person name="Castelle C.J."/>
            <person name="Probst A.J."/>
            <person name="Thomas B.C."/>
            <person name="Singh A."/>
            <person name="Wilkins M.J."/>
            <person name="Karaoz U."/>
            <person name="Brodie E.L."/>
            <person name="Williams K.H."/>
            <person name="Hubbard S.S."/>
            <person name="Banfield J.F."/>
        </authorList>
    </citation>
    <scope>NUCLEOTIDE SEQUENCE [LARGE SCALE GENOMIC DNA]</scope>
</reference>
<dbReference type="PANTHER" id="PTHR10885">
    <property type="entry name" value="ISOPENTENYL-DIPHOSPHATE DELTA-ISOMERASE"/>
    <property type="match status" value="1"/>
</dbReference>